<proteinExistence type="predicted"/>
<dbReference type="Pfam" id="PF01326">
    <property type="entry name" value="PPDK_N"/>
    <property type="match status" value="1"/>
</dbReference>
<dbReference type="STRING" id="229920.ADM99_15625"/>
<sequence length="563" mass="63477">MGLKQGYSILDDSEDTRAEIGGKALGLLSMQNALSEINGSIPGITVDIPSFTVVGTSVFEAFIERNDLADIARSDMPDERITYAFMNADMPFEVLGELRNLVMNLTTPLAVRSSGFLEDAARRPFAGVYATKMIPNNQHDPDVRFRKLLEAIKFVWASTFFKISKDYCRATGLDICTEKMAVILQNMVGKRHSDHYYPELSGVARSFNYYPIKPARPQDGVVDLALGLGKTIVDGGKTWSFSPAYPKRPPPFESVDEIFSETQNEFWVVNMGELPEYDPIKETEYMQRLNLQAAEEDDVLQYLASTYDPISERFSAGLGFKGPRALTFAPLLALDILPLNLLIKSVLACCEKTLRTPVEIEFAMTFNPHHFALLQVRPMVIPTVHLQVSDRDLSNSKNLAASELVLGNGSVNDIVDVVYVKPDKFELKYTRQIAEELEIINRHLLMEERPYILIVFGRLGTFDPWLGIPVTWGQVCGAKVIVEATQENVKVELSQGSHYFHNIINLGVLYFSMPFNCPRRVKWKWLEKQKIVRDMEFVRQIQTPLPFKIKVDGRSGRGVICCP</sequence>
<organism evidence="2 3">
    <name type="scientific">Leptolinea tardivitalis</name>
    <dbReference type="NCBI Taxonomy" id="229920"/>
    <lineage>
        <taxon>Bacteria</taxon>
        <taxon>Bacillati</taxon>
        <taxon>Chloroflexota</taxon>
        <taxon>Anaerolineae</taxon>
        <taxon>Anaerolineales</taxon>
        <taxon>Anaerolineaceae</taxon>
        <taxon>Leptolinea</taxon>
    </lineage>
</organism>
<dbReference type="GO" id="GO:0016301">
    <property type="term" value="F:kinase activity"/>
    <property type="evidence" value="ECO:0007669"/>
    <property type="project" value="InterPro"/>
</dbReference>
<evidence type="ECO:0000313" key="2">
    <source>
        <dbReference type="EMBL" id="KPL70749.1"/>
    </source>
</evidence>
<dbReference type="AlphaFoldDB" id="A0A0P6XI20"/>
<dbReference type="InterPro" id="IPR013815">
    <property type="entry name" value="ATP_grasp_subdomain_1"/>
</dbReference>
<dbReference type="EMBL" id="LGCK01000014">
    <property type="protein sequence ID" value="KPL70749.1"/>
    <property type="molecule type" value="Genomic_DNA"/>
</dbReference>
<evidence type="ECO:0000313" key="3">
    <source>
        <dbReference type="Proteomes" id="UP000050430"/>
    </source>
</evidence>
<comment type="caution">
    <text evidence="2">The sequence shown here is derived from an EMBL/GenBank/DDBJ whole genome shotgun (WGS) entry which is preliminary data.</text>
</comment>
<dbReference type="Gene3D" id="3.30.1490.20">
    <property type="entry name" value="ATP-grasp fold, A domain"/>
    <property type="match status" value="1"/>
</dbReference>
<dbReference type="InterPro" id="IPR002192">
    <property type="entry name" value="PPDK_AMP/ATP-bd"/>
</dbReference>
<reference evidence="2 3" key="1">
    <citation type="submission" date="2015-07" db="EMBL/GenBank/DDBJ databases">
        <title>Genome sequence of Leptolinea tardivitalis DSM 16556.</title>
        <authorList>
            <person name="Hemp J."/>
            <person name="Ward L.M."/>
            <person name="Pace L.A."/>
            <person name="Fischer W.W."/>
        </authorList>
    </citation>
    <scope>NUCLEOTIDE SEQUENCE [LARGE SCALE GENOMIC DNA]</scope>
    <source>
        <strain evidence="2 3">YMTK-2</strain>
    </source>
</reference>
<dbReference type="GO" id="GO:0005524">
    <property type="term" value="F:ATP binding"/>
    <property type="evidence" value="ECO:0007669"/>
    <property type="project" value="InterPro"/>
</dbReference>
<accession>A0A0P6XI20</accession>
<feature type="domain" description="Pyruvate phosphate dikinase AMP/ATP-binding" evidence="1">
    <location>
        <begin position="19"/>
        <end position="379"/>
    </location>
</feature>
<evidence type="ECO:0000259" key="1">
    <source>
        <dbReference type="Pfam" id="PF01326"/>
    </source>
</evidence>
<dbReference type="Proteomes" id="UP000050430">
    <property type="component" value="Unassembled WGS sequence"/>
</dbReference>
<dbReference type="SUPFAM" id="SSF56059">
    <property type="entry name" value="Glutathione synthetase ATP-binding domain-like"/>
    <property type="match status" value="1"/>
</dbReference>
<protein>
    <recommendedName>
        <fullName evidence="1">Pyruvate phosphate dikinase AMP/ATP-binding domain-containing protein</fullName>
    </recommendedName>
</protein>
<keyword evidence="3" id="KW-1185">Reference proteome</keyword>
<name>A0A0P6XI20_9CHLR</name>
<gene>
    <name evidence="2" type="ORF">ADM99_15625</name>
</gene>